<proteinExistence type="predicted"/>
<keyword evidence="1" id="KW-0472">Membrane</keyword>
<evidence type="ECO:0000313" key="2">
    <source>
        <dbReference type="EMBL" id="PCC83955.1"/>
    </source>
</evidence>
<dbReference type="EMBL" id="NWBP01000001">
    <property type="protein sequence ID" value="PCC83955.1"/>
    <property type="molecule type" value="Genomic_DNA"/>
</dbReference>
<keyword evidence="1" id="KW-1133">Transmembrane helix</keyword>
<evidence type="ECO:0008006" key="4">
    <source>
        <dbReference type="Google" id="ProtNLM"/>
    </source>
</evidence>
<feature type="transmembrane region" description="Helical" evidence="1">
    <location>
        <begin position="291"/>
        <end position="312"/>
    </location>
</feature>
<dbReference type="Proteomes" id="UP000218690">
    <property type="component" value="Unassembled WGS sequence"/>
</dbReference>
<comment type="caution">
    <text evidence="2">The sequence shown here is derived from an EMBL/GenBank/DDBJ whole genome shotgun (WGS) entry which is preliminary data.</text>
</comment>
<sequence length="318" mass="34991">MLPKSRIFSVLLLGLGVALMAAGIAAPKFLSFEPRIPLDLQHTTWTLHDDSAKSQVVTGEGTSPYEGPMTYQLNMDIQDPSDKEQATLRIGESAMRGDSGKVEDLSMARVWSYSMDRLSGDALGDASLTHTLGSPTAQVTVDGVWLKFPAATEQTTYPVFDPYLRKAADAVFEEEMEIEGRTVYRFHQEVEPTNLATLYPGQTTTTLHNEDDSTEQGYLFHKATRDFYVDQVTGMVVGMDVAIDDYWGDRSGAGRETQFMFEGKTSDEDRAVFLAQAAEFPKPAFATMVRWAVLGLGAVLTLIGLAGALGAFQKHRRK</sequence>
<dbReference type="Pfam" id="PF11271">
    <property type="entry name" value="PorA"/>
    <property type="match status" value="1"/>
</dbReference>
<name>A0A2A4AJM7_9CORY</name>
<evidence type="ECO:0000313" key="3">
    <source>
        <dbReference type="Proteomes" id="UP000218690"/>
    </source>
</evidence>
<gene>
    <name evidence="2" type="ORF">COM45_00620</name>
</gene>
<dbReference type="InterPro" id="IPR021424">
    <property type="entry name" value="PorA"/>
</dbReference>
<accession>A0A2A4AJM7</accession>
<dbReference type="AlphaFoldDB" id="A0A2A4AJM7"/>
<organism evidence="2 3">
    <name type="scientific">Corynebacterium accolens</name>
    <dbReference type="NCBI Taxonomy" id="38284"/>
    <lineage>
        <taxon>Bacteria</taxon>
        <taxon>Bacillati</taxon>
        <taxon>Actinomycetota</taxon>
        <taxon>Actinomycetes</taxon>
        <taxon>Mycobacteriales</taxon>
        <taxon>Corynebacteriaceae</taxon>
        <taxon>Corynebacterium</taxon>
    </lineage>
</organism>
<evidence type="ECO:0000256" key="1">
    <source>
        <dbReference type="SAM" id="Phobius"/>
    </source>
</evidence>
<keyword evidence="1" id="KW-0812">Transmembrane</keyword>
<protein>
    <recommendedName>
        <fullName evidence="4">DUF3068 domain-containing protein</fullName>
    </recommendedName>
</protein>
<reference evidence="2 3" key="1">
    <citation type="submission" date="2017-09" db="EMBL/GenBank/DDBJ databases">
        <title>Draft Genome Sequence of Corynebacterium accolens AH4003.</title>
        <authorList>
            <person name="Chen Y."/>
            <person name="Oosthuysen W.F."/>
            <person name="Kelley S."/>
            <person name="Horswill A."/>
        </authorList>
    </citation>
    <scope>NUCLEOTIDE SEQUENCE [LARGE SCALE GENOMIC DNA]</scope>
    <source>
        <strain evidence="2 3">AH4003</strain>
    </source>
</reference>